<comment type="caution">
    <text evidence="1">The sequence shown here is derived from an EMBL/GenBank/DDBJ whole genome shotgun (WGS) entry which is preliminary data.</text>
</comment>
<dbReference type="GO" id="GO:0015035">
    <property type="term" value="F:protein-disulfide reductase activity"/>
    <property type="evidence" value="ECO:0007669"/>
    <property type="project" value="InterPro"/>
</dbReference>
<gene>
    <name evidence="1" type="ORF">H7C18_24470</name>
</gene>
<proteinExistence type="predicted"/>
<reference evidence="1 2" key="1">
    <citation type="submission" date="2020-08" db="EMBL/GenBank/DDBJ databases">
        <title>Cohnella phylogeny.</title>
        <authorList>
            <person name="Dunlap C."/>
        </authorList>
    </citation>
    <scope>NUCLEOTIDE SEQUENCE [LARGE SCALE GENOMIC DNA]</scope>
    <source>
        <strain evidence="1 2">CBP 2801</strain>
    </source>
</reference>
<evidence type="ECO:0000313" key="2">
    <source>
        <dbReference type="Proteomes" id="UP000564644"/>
    </source>
</evidence>
<dbReference type="InterPro" id="IPR007263">
    <property type="entry name" value="DCC1-like"/>
</dbReference>
<dbReference type="EMBL" id="JACJVO010000032">
    <property type="protein sequence ID" value="MBB6734081.1"/>
    <property type="molecule type" value="Genomic_DNA"/>
</dbReference>
<name>A0A7X0SQF8_9BACL</name>
<dbReference type="RefSeq" id="WP_185131736.1">
    <property type="nucleotide sequence ID" value="NZ_JACJVO010000032.1"/>
</dbReference>
<dbReference type="PANTHER" id="PTHR33639:SF2">
    <property type="entry name" value="DUF393 DOMAIN-CONTAINING PROTEIN"/>
    <property type="match status" value="1"/>
</dbReference>
<protein>
    <submittedName>
        <fullName evidence="1">DUF393 domain-containing protein</fullName>
    </submittedName>
</protein>
<keyword evidence="2" id="KW-1185">Reference proteome</keyword>
<dbReference type="AlphaFoldDB" id="A0A7X0SQF8"/>
<dbReference type="InterPro" id="IPR052927">
    <property type="entry name" value="DCC_oxidoreductase"/>
</dbReference>
<accession>A0A7X0SQF8</accession>
<evidence type="ECO:0000313" key="1">
    <source>
        <dbReference type="EMBL" id="MBB6734081.1"/>
    </source>
</evidence>
<dbReference type="PANTHER" id="PTHR33639">
    <property type="entry name" value="THIOL-DISULFIDE OXIDOREDUCTASE DCC"/>
    <property type="match status" value="1"/>
</dbReference>
<dbReference type="Proteomes" id="UP000564644">
    <property type="component" value="Unassembled WGS sequence"/>
</dbReference>
<dbReference type="Pfam" id="PF04134">
    <property type="entry name" value="DCC1-like"/>
    <property type="match status" value="1"/>
</dbReference>
<sequence>MKSERLGSRDTRSPSSRDAEPLVLLIDGECVLCAGIARFVAKRDPRGRFRFASLQSRAGGRLAAQCSGDGAALPDSFVLIEGGRCYTRSEAALRVLRRLPRGWRLLYALKAVPPRWRDAVYDAIAARRRRWFGRQEDACLVPHPMLRNRLLTDGEKEEGEGL</sequence>
<organism evidence="1 2">
    <name type="scientific">Cohnella zeiphila</name>
    <dbReference type="NCBI Taxonomy" id="2761120"/>
    <lineage>
        <taxon>Bacteria</taxon>
        <taxon>Bacillati</taxon>
        <taxon>Bacillota</taxon>
        <taxon>Bacilli</taxon>
        <taxon>Bacillales</taxon>
        <taxon>Paenibacillaceae</taxon>
        <taxon>Cohnella</taxon>
    </lineage>
</organism>